<gene>
    <name evidence="1" type="primary">97R</name>
</gene>
<keyword evidence="2" id="KW-1185">Reference proteome</keyword>
<name>A0A291B0T5_9VIRU</name>
<reference evidence="1" key="1">
    <citation type="journal article" date="2017" name="Arch. Virol.">
        <title>Complete genome sequence of shrimp hemocyte iridescent virus (SHIV) isolated from white leg shrimp, Litopenaeus vannamei.</title>
        <authorList>
            <person name="Qiu L."/>
            <person name="Chen M.M."/>
            <person name="Wang R.Y."/>
            <person name="Wan X.Y."/>
            <person name="Li C."/>
            <person name="Zhang Q.L."/>
            <person name="Dong X."/>
            <person name="Yang B."/>
            <person name="Xiang J.H."/>
            <person name="Huang J."/>
        </authorList>
    </citation>
    <scope>NUCLEOTIDE SEQUENCE [LARGE SCALE GENOMIC DNA]</scope>
    <source>
        <strain evidence="1">20141215</strain>
    </source>
</reference>
<reference evidence="1" key="2">
    <citation type="journal article" date="2017" name="Sci. Rep.">
        <title>Characterization of a new member of Iridoviridae, Shrimp hemocyte iridescent virus (SHIV), found in white leg shrimp (Litopenaeus vannamei).</title>
        <authorList>
            <person name="Qiu L."/>
            <person name="Chen M.M."/>
            <person name="Wan X.Y."/>
            <person name="Li C."/>
            <person name="Zhang Q.L."/>
            <person name="Wang R.Y."/>
            <person name="Cheng D.Y."/>
            <person name="Dong X."/>
            <person name="Yang B."/>
            <person name="Wang X.H."/>
            <person name="Xiang J.H."/>
            <person name="Huang J."/>
        </authorList>
    </citation>
    <scope>NUCLEOTIDE SEQUENCE [LARGE SCALE GENOMIC DNA]</scope>
    <source>
        <strain evidence="1">20141215</strain>
    </source>
</reference>
<dbReference type="RefSeq" id="YP_010084849.1">
    <property type="nucleotide sequence ID" value="NC_055165.1"/>
</dbReference>
<proteinExistence type="predicted"/>
<dbReference type="Proteomes" id="UP000297192">
    <property type="component" value="Segment"/>
</dbReference>
<accession>A0A291B0T5</accession>
<sequence length="144" mass="17098">MDLDYILNKTKEFNRILPQTELINFIFPEMDDFETVLKDEAQNISLTTEWITFLGFENKTDVVNILKREEIDFNLSDDDIVIKISDLRELAMCTKRMRKYFLACLDLSKHYLEYVQHKLIQKIKQDPDEMKNDINSALETLAKI</sequence>
<organism evidence="1">
    <name type="scientific">Shrimp hemocyte iridescent virus</name>
    <dbReference type="NCBI Taxonomy" id="2039780"/>
    <lineage>
        <taxon>Viruses</taxon>
        <taxon>Varidnaviria</taxon>
        <taxon>Bamfordvirae</taxon>
        <taxon>Nucleocytoviricota</taxon>
        <taxon>Megaviricetes</taxon>
        <taxon>Pimascovirales</taxon>
        <taxon>Pimascovirales incertae sedis</taxon>
        <taxon>Iridoviridae</taxon>
        <taxon>Betairidovirinae</taxon>
        <taxon>Decapodiridovirus</taxon>
        <taxon>Decapodiridovirus litopenaeus1</taxon>
        <taxon>Decapod iridescent virus 1</taxon>
    </lineage>
</organism>
<protein>
    <submittedName>
        <fullName evidence="1">Uncharacterized protein</fullName>
    </submittedName>
</protein>
<evidence type="ECO:0000313" key="1">
    <source>
        <dbReference type="EMBL" id="ATE87106.1"/>
    </source>
</evidence>
<dbReference type="EMBL" id="MF599468">
    <property type="protein sequence ID" value="ATE87106.1"/>
    <property type="molecule type" value="Genomic_DNA"/>
</dbReference>
<evidence type="ECO:0000313" key="2">
    <source>
        <dbReference type="Proteomes" id="UP000297192"/>
    </source>
</evidence>
<dbReference type="KEGG" id="vg:65099869"/>
<dbReference type="GeneID" id="65099869"/>